<evidence type="ECO:0000256" key="7">
    <source>
        <dbReference type="ARBA" id="ARBA00035120"/>
    </source>
</evidence>
<keyword evidence="10" id="KW-0813">Transport</keyword>
<dbReference type="PANTHER" id="PTHR28259">
    <property type="entry name" value="FLUORIDE EXPORT PROTEIN 1-RELATED"/>
    <property type="match status" value="1"/>
</dbReference>
<dbReference type="PANTHER" id="PTHR28259:SF1">
    <property type="entry name" value="FLUORIDE EXPORT PROTEIN 1-RELATED"/>
    <property type="match status" value="1"/>
</dbReference>
<reference evidence="11 12" key="1">
    <citation type="submission" date="2019-06" db="EMBL/GenBank/DDBJ databases">
        <title>Sequencing the genomes of 1000 actinobacteria strains.</title>
        <authorList>
            <person name="Klenk H.-P."/>
        </authorList>
    </citation>
    <scope>NUCLEOTIDE SEQUENCE [LARGE SCALE GENOMIC DNA]</scope>
    <source>
        <strain evidence="11 12">DSM 46837</strain>
    </source>
</reference>
<evidence type="ECO:0000256" key="8">
    <source>
        <dbReference type="ARBA" id="ARBA00035585"/>
    </source>
</evidence>
<name>A0A543P9N0_9ACTN</name>
<evidence type="ECO:0000313" key="12">
    <source>
        <dbReference type="Proteomes" id="UP000319865"/>
    </source>
</evidence>
<evidence type="ECO:0000256" key="1">
    <source>
        <dbReference type="ARBA" id="ARBA00004651"/>
    </source>
</evidence>
<accession>A0A543P9N0</accession>
<dbReference type="AlphaFoldDB" id="A0A543P9N0"/>
<keyword evidence="10" id="KW-0406">Ion transport</keyword>
<evidence type="ECO:0000256" key="9">
    <source>
        <dbReference type="ARBA" id="ARBA00049940"/>
    </source>
</evidence>
<feature type="transmembrane region" description="Helical" evidence="10">
    <location>
        <begin position="36"/>
        <end position="53"/>
    </location>
</feature>
<evidence type="ECO:0000256" key="6">
    <source>
        <dbReference type="ARBA" id="ARBA00023303"/>
    </source>
</evidence>
<dbReference type="HAMAP" id="MF_00454">
    <property type="entry name" value="FluC"/>
    <property type="match status" value="1"/>
</dbReference>
<dbReference type="InterPro" id="IPR003691">
    <property type="entry name" value="FluC"/>
</dbReference>
<comment type="similarity">
    <text evidence="7 10">Belongs to the fluoride channel Fluc/FEX (TC 1.A.43) family.</text>
</comment>
<feature type="binding site" evidence="10">
    <location>
        <position position="72"/>
    </location>
    <ligand>
        <name>Na(+)</name>
        <dbReference type="ChEBI" id="CHEBI:29101"/>
        <note>structural</note>
    </ligand>
</feature>
<dbReference type="GO" id="GO:0062054">
    <property type="term" value="F:fluoride channel activity"/>
    <property type="evidence" value="ECO:0007669"/>
    <property type="project" value="UniProtKB-UniRule"/>
</dbReference>
<evidence type="ECO:0000256" key="4">
    <source>
        <dbReference type="ARBA" id="ARBA00022989"/>
    </source>
</evidence>
<keyword evidence="3 10" id="KW-0812">Transmembrane</keyword>
<evidence type="ECO:0000256" key="2">
    <source>
        <dbReference type="ARBA" id="ARBA00022475"/>
    </source>
</evidence>
<comment type="function">
    <text evidence="9 10">Fluoride-specific ion channel. Important for reducing fluoride concentration in the cell, thus reducing its toxicity.</text>
</comment>
<feature type="transmembrane region" description="Helical" evidence="10">
    <location>
        <begin position="59"/>
        <end position="82"/>
    </location>
</feature>
<keyword evidence="5 10" id="KW-0472">Membrane</keyword>
<evidence type="ECO:0000256" key="10">
    <source>
        <dbReference type="HAMAP-Rule" id="MF_00454"/>
    </source>
</evidence>
<organism evidence="11 12">
    <name type="scientific">Blastococcus colisei</name>
    <dbReference type="NCBI Taxonomy" id="1564162"/>
    <lineage>
        <taxon>Bacteria</taxon>
        <taxon>Bacillati</taxon>
        <taxon>Actinomycetota</taxon>
        <taxon>Actinomycetes</taxon>
        <taxon>Geodermatophilales</taxon>
        <taxon>Geodermatophilaceae</taxon>
        <taxon>Blastococcus</taxon>
    </lineage>
</organism>
<feature type="binding site" evidence="10">
    <location>
        <position position="69"/>
    </location>
    <ligand>
        <name>Na(+)</name>
        <dbReference type="ChEBI" id="CHEBI:29101"/>
        <note>structural</note>
    </ligand>
</feature>
<dbReference type="Pfam" id="PF02537">
    <property type="entry name" value="CRCB"/>
    <property type="match status" value="1"/>
</dbReference>
<dbReference type="Proteomes" id="UP000319865">
    <property type="component" value="Unassembled WGS sequence"/>
</dbReference>
<dbReference type="GO" id="GO:0046872">
    <property type="term" value="F:metal ion binding"/>
    <property type="evidence" value="ECO:0007669"/>
    <property type="project" value="UniProtKB-KW"/>
</dbReference>
<comment type="catalytic activity">
    <reaction evidence="8">
        <text>fluoride(in) = fluoride(out)</text>
        <dbReference type="Rhea" id="RHEA:76159"/>
        <dbReference type="ChEBI" id="CHEBI:17051"/>
    </reaction>
    <physiologicalReaction direction="left-to-right" evidence="8">
        <dbReference type="Rhea" id="RHEA:76160"/>
    </physiologicalReaction>
</comment>
<evidence type="ECO:0000313" key="11">
    <source>
        <dbReference type="EMBL" id="TQN40788.1"/>
    </source>
</evidence>
<gene>
    <name evidence="10" type="primary">fluC</name>
    <name evidence="10" type="synonym">crcB</name>
    <name evidence="11" type="ORF">FHU33_0137</name>
</gene>
<feature type="transmembrane region" description="Helical" evidence="10">
    <location>
        <begin position="6"/>
        <end position="24"/>
    </location>
</feature>
<dbReference type="RefSeq" id="WP_170182272.1">
    <property type="nucleotide sequence ID" value="NZ_VFQE01000001.1"/>
</dbReference>
<comment type="activity regulation">
    <text evidence="10">Na(+) is not transported, but it plays an essential structural role and its presence is essential for fluoride channel function.</text>
</comment>
<keyword evidence="2 10" id="KW-1003">Cell membrane</keyword>
<comment type="caution">
    <text evidence="11">The sequence shown here is derived from an EMBL/GenBank/DDBJ whole genome shotgun (WGS) entry which is preliminary data.</text>
</comment>
<protein>
    <recommendedName>
        <fullName evidence="10">Fluoride-specific ion channel FluC</fullName>
    </recommendedName>
</protein>
<keyword evidence="10" id="KW-0915">Sodium</keyword>
<feature type="transmembrane region" description="Helical" evidence="10">
    <location>
        <begin position="94"/>
        <end position="114"/>
    </location>
</feature>
<keyword evidence="4 10" id="KW-1133">Transmembrane helix</keyword>
<dbReference type="GO" id="GO:0140114">
    <property type="term" value="P:cellular detoxification of fluoride"/>
    <property type="evidence" value="ECO:0007669"/>
    <property type="project" value="UniProtKB-UniRule"/>
</dbReference>
<evidence type="ECO:0000256" key="3">
    <source>
        <dbReference type="ARBA" id="ARBA00022692"/>
    </source>
</evidence>
<keyword evidence="6 10" id="KW-0407">Ion channel</keyword>
<dbReference type="GO" id="GO:0005886">
    <property type="term" value="C:plasma membrane"/>
    <property type="evidence" value="ECO:0007669"/>
    <property type="project" value="UniProtKB-SubCell"/>
</dbReference>
<comment type="subcellular location">
    <subcellularLocation>
        <location evidence="1 10">Cell membrane</location>
        <topology evidence="1 10">Multi-pass membrane protein</topology>
    </subcellularLocation>
</comment>
<keyword evidence="10" id="KW-0479">Metal-binding</keyword>
<dbReference type="EMBL" id="VFQE01000001">
    <property type="protein sequence ID" value="TQN40788.1"/>
    <property type="molecule type" value="Genomic_DNA"/>
</dbReference>
<sequence>MTPLLVVMGAAAGAPLRLLATRLAARRDGDPARGTLAVNVVGSALLGVLLGLADLSPAVLALVGTGFCGTLTTFSTFGADVVRLLEERALARALGYLAATLVLGLGVAAAGYALTAS</sequence>
<proteinExistence type="inferred from homology"/>
<keyword evidence="12" id="KW-1185">Reference proteome</keyword>
<evidence type="ECO:0000256" key="5">
    <source>
        <dbReference type="ARBA" id="ARBA00023136"/>
    </source>
</evidence>